<dbReference type="Proteomes" id="UP000014254">
    <property type="component" value="Unassembled WGS sequence"/>
</dbReference>
<dbReference type="InParanoid" id="S2JQJ8"/>
<name>S2JQJ8_MUCC1</name>
<dbReference type="AlphaFoldDB" id="S2JQJ8"/>
<sequence length="698" mass="79927">MEYANENSLKALLESKKQNHGLASAVESIYLVNQYEVPNIVEKCTEKVEHLRDLFVKHLKPEEIREKKTLSFTIASSDQTSYTIAIKQKTVSLGEIDLLHRVFPNLKAINLYMFNLRYDAEETIDEADTNSAVSSIDMTLNTFPYNISKLIMYIFNRHGKNLTAFRINKGGNISNKDKKWQNLSEQVAKDGQSLLAHRYDLPKLETVEVCHFYQKFPMTAFVEALSRSNCVLQRASFIGVAKPDAIVLHLKKMAKDSLKTLALGTYEFPKLQDLQTFPLESLSLRWADSNTIDINSALNALPHIKDLDLGYDLDYIRLEESKAKLDQGTSLENLTLHHAVIDKHILDKIATDLPNLTKLTLSSCKFGSSRASVEETVHLLNYRLRELVLDNCALYFNKKDSIEKRQINKLNINIDSDRKYTAEIISKAKASMAKYEHVSNVKNQFSYTCLSETIARPTNTLTIMLKTIETIKLDTMGLKAVEFKADDIPDLETTSPATQEKEADNVEYGELFESLIEENVEQNDIEQEYAEIQSIEREQVVEEQIIEEQVIEKVVVTMTDKPMENEKFTVEENDGDSDEEKADNNDRRMTEMDKDFTIATDIDSTSSGESEEEEEEDLALRRSLRVRKVSASITERELRKRKRVIYNSSDESGQESDDDKPVRSTREKKRMRKFIQSIKSARPVIKVYPSKSLEGYYS</sequence>
<dbReference type="EMBL" id="KE123901">
    <property type="protein sequence ID" value="EPB92259.1"/>
    <property type="molecule type" value="Genomic_DNA"/>
</dbReference>
<evidence type="ECO:0000313" key="2">
    <source>
        <dbReference type="EMBL" id="EPB92259.1"/>
    </source>
</evidence>
<feature type="compositionally biased region" description="Basic and acidic residues" evidence="1">
    <location>
        <begin position="582"/>
        <end position="596"/>
    </location>
</feature>
<evidence type="ECO:0000256" key="1">
    <source>
        <dbReference type="SAM" id="MobiDB-lite"/>
    </source>
</evidence>
<accession>S2JQJ8</accession>
<dbReference type="SUPFAM" id="SSF52047">
    <property type="entry name" value="RNI-like"/>
    <property type="match status" value="1"/>
</dbReference>
<dbReference type="VEuPathDB" id="FungiDB:HMPREF1544_00828"/>
<gene>
    <name evidence="2" type="ORF">HMPREF1544_00828</name>
</gene>
<evidence type="ECO:0000313" key="3">
    <source>
        <dbReference type="Proteomes" id="UP000014254"/>
    </source>
</evidence>
<keyword evidence="3" id="KW-1185">Reference proteome</keyword>
<dbReference type="OrthoDB" id="2283560at2759"/>
<feature type="region of interest" description="Disordered" evidence="1">
    <location>
        <begin position="640"/>
        <end position="673"/>
    </location>
</feature>
<dbReference type="InterPro" id="IPR032675">
    <property type="entry name" value="LRR_dom_sf"/>
</dbReference>
<protein>
    <submittedName>
        <fullName evidence="2">Uncharacterized protein</fullName>
    </submittedName>
</protein>
<feature type="compositionally biased region" description="Acidic residues" evidence="1">
    <location>
        <begin position="571"/>
        <end position="581"/>
    </location>
</feature>
<feature type="region of interest" description="Disordered" evidence="1">
    <location>
        <begin position="564"/>
        <end position="619"/>
    </location>
</feature>
<organism evidence="2 3">
    <name type="scientific">Mucor circinelloides f. circinelloides (strain 1006PhL)</name>
    <name type="common">Mucormycosis agent</name>
    <name type="synonym">Calyptromyces circinelloides</name>
    <dbReference type="NCBI Taxonomy" id="1220926"/>
    <lineage>
        <taxon>Eukaryota</taxon>
        <taxon>Fungi</taxon>
        <taxon>Fungi incertae sedis</taxon>
        <taxon>Mucoromycota</taxon>
        <taxon>Mucoromycotina</taxon>
        <taxon>Mucoromycetes</taxon>
        <taxon>Mucorales</taxon>
        <taxon>Mucorineae</taxon>
        <taxon>Mucoraceae</taxon>
        <taxon>Mucor</taxon>
    </lineage>
</organism>
<reference evidence="3" key="1">
    <citation type="submission" date="2013-05" db="EMBL/GenBank/DDBJ databases">
        <title>The Genome sequence of Mucor circinelloides f. circinelloides 1006PhL.</title>
        <authorList>
            <consortium name="The Broad Institute Genomics Platform"/>
            <person name="Cuomo C."/>
            <person name="Earl A."/>
            <person name="Findley K."/>
            <person name="Lee S.C."/>
            <person name="Walker B."/>
            <person name="Young S."/>
            <person name="Zeng Q."/>
            <person name="Gargeya S."/>
            <person name="Fitzgerald M."/>
            <person name="Haas B."/>
            <person name="Abouelleil A."/>
            <person name="Allen A.W."/>
            <person name="Alvarado L."/>
            <person name="Arachchi H.M."/>
            <person name="Berlin A.M."/>
            <person name="Chapman S.B."/>
            <person name="Gainer-Dewar J."/>
            <person name="Goldberg J."/>
            <person name="Griggs A."/>
            <person name="Gujja S."/>
            <person name="Hansen M."/>
            <person name="Howarth C."/>
            <person name="Imamovic A."/>
            <person name="Ireland A."/>
            <person name="Larimer J."/>
            <person name="McCowan C."/>
            <person name="Murphy C."/>
            <person name="Pearson M."/>
            <person name="Poon T.W."/>
            <person name="Priest M."/>
            <person name="Roberts A."/>
            <person name="Saif S."/>
            <person name="Shea T."/>
            <person name="Sisk P."/>
            <person name="Sykes S."/>
            <person name="Wortman J."/>
            <person name="Nusbaum C."/>
            <person name="Birren B."/>
        </authorList>
    </citation>
    <scope>NUCLEOTIDE SEQUENCE [LARGE SCALE GENOMIC DNA]</scope>
    <source>
        <strain evidence="3">1006PhL</strain>
    </source>
</reference>
<dbReference type="Gene3D" id="3.80.10.10">
    <property type="entry name" value="Ribonuclease Inhibitor"/>
    <property type="match status" value="1"/>
</dbReference>
<proteinExistence type="predicted"/>